<dbReference type="Proteomes" id="UP000887580">
    <property type="component" value="Unplaced"/>
</dbReference>
<dbReference type="WBParaSite" id="PS1159_v2.g19539.t1">
    <property type="protein sequence ID" value="PS1159_v2.g19539.t1"/>
    <property type="gene ID" value="PS1159_v2.g19539"/>
</dbReference>
<evidence type="ECO:0000313" key="2">
    <source>
        <dbReference type="WBParaSite" id="PS1159_v2.g19539.t1"/>
    </source>
</evidence>
<organism evidence="1 2">
    <name type="scientific">Panagrolaimus sp. PS1159</name>
    <dbReference type="NCBI Taxonomy" id="55785"/>
    <lineage>
        <taxon>Eukaryota</taxon>
        <taxon>Metazoa</taxon>
        <taxon>Ecdysozoa</taxon>
        <taxon>Nematoda</taxon>
        <taxon>Chromadorea</taxon>
        <taxon>Rhabditida</taxon>
        <taxon>Tylenchina</taxon>
        <taxon>Panagrolaimomorpha</taxon>
        <taxon>Panagrolaimoidea</taxon>
        <taxon>Panagrolaimidae</taxon>
        <taxon>Panagrolaimus</taxon>
    </lineage>
</organism>
<accession>A0AC35FPI2</accession>
<sequence>MKNVSPADGVIVHYGEIKEGDKIVYVKGQSFDLKEFLGPVTVHLQSHKKLYQVCIFLTNGSYHSFHSPAKWTIKEIFHHPGQTENPSHPILSHGKQTVPYNQYDVDHECKPGEKIGQFQNGSVNILIFEGPPDLKFCIKPGQSINYGMALVK</sequence>
<protein>
    <submittedName>
        <fullName evidence="2">Galectin</fullName>
    </submittedName>
</protein>
<reference evidence="2" key="1">
    <citation type="submission" date="2022-11" db="UniProtKB">
        <authorList>
            <consortium name="WormBaseParasite"/>
        </authorList>
    </citation>
    <scope>IDENTIFICATION</scope>
</reference>
<proteinExistence type="predicted"/>
<name>A0AC35FPI2_9BILA</name>
<evidence type="ECO:0000313" key="1">
    <source>
        <dbReference type="Proteomes" id="UP000887580"/>
    </source>
</evidence>